<feature type="signal peptide" evidence="1">
    <location>
        <begin position="1"/>
        <end position="19"/>
    </location>
</feature>
<dbReference type="Pfam" id="PF16464">
    <property type="entry name" value="DUF5045"/>
    <property type="match status" value="1"/>
</dbReference>
<organism evidence="3 4">
    <name type="scientific">Prevotella bivia DNF00320</name>
    <dbReference type="NCBI Taxonomy" id="1401068"/>
    <lineage>
        <taxon>Bacteria</taxon>
        <taxon>Pseudomonadati</taxon>
        <taxon>Bacteroidota</taxon>
        <taxon>Bacteroidia</taxon>
        <taxon>Bacteroidales</taxon>
        <taxon>Prevotellaceae</taxon>
        <taxon>Prevotella</taxon>
    </lineage>
</organism>
<dbReference type="AlphaFoldDB" id="A0A096A9R4"/>
<dbReference type="EMBL" id="JRNQ01000064">
    <property type="protein sequence ID" value="KGF43823.1"/>
    <property type="molecule type" value="Genomic_DNA"/>
</dbReference>
<dbReference type="Proteomes" id="UP000029525">
    <property type="component" value="Unassembled WGS sequence"/>
</dbReference>
<keyword evidence="1" id="KW-0732">Signal</keyword>
<feature type="domain" description="DUF5045" evidence="2">
    <location>
        <begin position="21"/>
        <end position="116"/>
    </location>
</feature>
<dbReference type="InterPro" id="IPR032492">
    <property type="entry name" value="DUF5045"/>
</dbReference>
<gene>
    <name evidence="3" type="ORF">HMPREF0647_08940</name>
</gene>
<name>A0A096A9R4_9BACT</name>
<evidence type="ECO:0000259" key="2">
    <source>
        <dbReference type="Pfam" id="PF16464"/>
    </source>
</evidence>
<sequence>MKRPFIIMLAMFFPMVLLAQVPTRDKQKEHQIRSMEQGHWDFSPDWWYWAFHKNYSGAYTKWEWHGLKSGLRVHFDEGRSNVKTVGPRREAQLATLLLKEKIVETERKKIEELNKEEVARAADRNVDLVYGKYKALFSDMQASITEGLTYCLVKSKGKMAKSIKELTDRNEVITSNVAYLRKTGVGYELENVKREKGFAQAKKDMEELVKKVALLARLAKAYY</sequence>
<protein>
    <recommendedName>
        <fullName evidence="2">DUF5045 domain-containing protein</fullName>
    </recommendedName>
</protein>
<reference evidence="3 4" key="1">
    <citation type="submission" date="2014-07" db="EMBL/GenBank/DDBJ databases">
        <authorList>
            <person name="McCorrison J."/>
            <person name="Sanka R."/>
            <person name="Torralba M."/>
            <person name="Gillis M."/>
            <person name="Haft D.H."/>
            <person name="Methe B."/>
            <person name="Sutton G."/>
            <person name="Nelson K.E."/>
        </authorList>
    </citation>
    <scope>NUCLEOTIDE SEQUENCE [LARGE SCALE GENOMIC DNA]</scope>
    <source>
        <strain evidence="3 4">DNF00320</strain>
    </source>
</reference>
<dbReference type="RefSeq" id="WP_036867972.1">
    <property type="nucleotide sequence ID" value="NZ_JRNQ01000064.1"/>
</dbReference>
<evidence type="ECO:0000256" key="1">
    <source>
        <dbReference type="SAM" id="SignalP"/>
    </source>
</evidence>
<feature type="chain" id="PRO_5001923500" description="DUF5045 domain-containing protein" evidence="1">
    <location>
        <begin position="20"/>
        <end position="223"/>
    </location>
</feature>
<accession>A0A096A9R4</accession>
<evidence type="ECO:0000313" key="4">
    <source>
        <dbReference type="Proteomes" id="UP000029525"/>
    </source>
</evidence>
<dbReference type="OrthoDB" id="1068041at2"/>
<comment type="caution">
    <text evidence="3">The sequence shown here is derived from an EMBL/GenBank/DDBJ whole genome shotgun (WGS) entry which is preliminary data.</text>
</comment>
<proteinExistence type="predicted"/>
<evidence type="ECO:0000313" key="3">
    <source>
        <dbReference type="EMBL" id="KGF43823.1"/>
    </source>
</evidence>